<accession>A0AAE1JXM9</accession>
<proteinExistence type="inferred from homology"/>
<dbReference type="Gene3D" id="1.20.5.170">
    <property type="match status" value="1"/>
</dbReference>
<sequence>MEQKPAVFMAPCPSAQSVTASSMYPAGGGDFSRIPSELMAIMSEMTNGSVIDDDVKSGEFVCQSVNKGFAGGEDAYFGDVNFDDLDAVLDRLEELEENDIAWVHNISPNRSPISSITDQSSISVGSPISADKPIQRDTQARGASSGEQSDEDDETGPCEQVIDPTDKRDRRKQSNRLSAMRSRRRKQAHLADLESQVEQLSVENTTLSKQLVDAGQHFRDADTDNRVLKSYVEALRAKVKLAEDIVARRGSVSTINNQLPQLNPHNVRGMAHVSPTITVNGNDASSYASPTTPHNSSLTVLDNLDITSNSFNPCWTSLK</sequence>
<comment type="similarity">
    <text evidence="2">Belongs to the bZIP family.</text>
</comment>
<name>A0AAE1JXM9_9FABA</name>
<dbReference type="SUPFAM" id="SSF57959">
    <property type="entry name" value="Leucine zipper domain"/>
    <property type="match status" value="1"/>
</dbReference>
<evidence type="ECO:0000256" key="6">
    <source>
        <dbReference type="ARBA" id="ARBA00023242"/>
    </source>
</evidence>
<protein>
    <recommendedName>
        <fullName evidence="8">BZIP domain-containing protein</fullName>
    </recommendedName>
</protein>
<dbReference type="PROSITE" id="PS50217">
    <property type="entry name" value="BZIP"/>
    <property type="match status" value="1"/>
</dbReference>
<dbReference type="PANTHER" id="PTHR46408:SF8">
    <property type="entry name" value="BASIC LEUCINE ZIPPER 9"/>
    <property type="match status" value="1"/>
</dbReference>
<evidence type="ECO:0000259" key="8">
    <source>
        <dbReference type="PROSITE" id="PS50217"/>
    </source>
</evidence>
<dbReference type="GO" id="GO:0005634">
    <property type="term" value="C:nucleus"/>
    <property type="evidence" value="ECO:0007669"/>
    <property type="project" value="UniProtKB-SubCell"/>
</dbReference>
<dbReference type="InterPro" id="IPR004827">
    <property type="entry name" value="bZIP"/>
</dbReference>
<reference evidence="9" key="1">
    <citation type="submission" date="2023-10" db="EMBL/GenBank/DDBJ databases">
        <title>Chromosome-level genome of the transformable northern wattle, Acacia crassicarpa.</title>
        <authorList>
            <person name="Massaro I."/>
            <person name="Sinha N.R."/>
            <person name="Poethig S."/>
            <person name="Leichty A.R."/>
        </authorList>
    </citation>
    <scope>NUCLEOTIDE SEQUENCE</scope>
    <source>
        <strain evidence="9">Acra3RX</strain>
        <tissue evidence="9">Leaf</tissue>
    </source>
</reference>
<evidence type="ECO:0000313" key="10">
    <source>
        <dbReference type="Proteomes" id="UP001293593"/>
    </source>
</evidence>
<dbReference type="GO" id="GO:0003677">
    <property type="term" value="F:DNA binding"/>
    <property type="evidence" value="ECO:0007669"/>
    <property type="project" value="UniProtKB-KW"/>
</dbReference>
<evidence type="ECO:0000256" key="3">
    <source>
        <dbReference type="ARBA" id="ARBA00023015"/>
    </source>
</evidence>
<comment type="subcellular location">
    <subcellularLocation>
        <location evidence="1">Nucleus</location>
    </subcellularLocation>
</comment>
<keyword evidence="6" id="KW-0539">Nucleus</keyword>
<organism evidence="9 10">
    <name type="scientific">Acacia crassicarpa</name>
    <name type="common">northern wattle</name>
    <dbReference type="NCBI Taxonomy" id="499986"/>
    <lineage>
        <taxon>Eukaryota</taxon>
        <taxon>Viridiplantae</taxon>
        <taxon>Streptophyta</taxon>
        <taxon>Embryophyta</taxon>
        <taxon>Tracheophyta</taxon>
        <taxon>Spermatophyta</taxon>
        <taxon>Magnoliopsida</taxon>
        <taxon>eudicotyledons</taxon>
        <taxon>Gunneridae</taxon>
        <taxon>Pentapetalae</taxon>
        <taxon>rosids</taxon>
        <taxon>fabids</taxon>
        <taxon>Fabales</taxon>
        <taxon>Fabaceae</taxon>
        <taxon>Caesalpinioideae</taxon>
        <taxon>mimosoid clade</taxon>
        <taxon>Acacieae</taxon>
        <taxon>Acacia</taxon>
    </lineage>
</organism>
<evidence type="ECO:0000256" key="2">
    <source>
        <dbReference type="ARBA" id="ARBA00007163"/>
    </source>
</evidence>
<dbReference type="Pfam" id="PF00170">
    <property type="entry name" value="bZIP_1"/>
    <property type="match status" value="1"/>
</dbReference>
<dbReference type="PROSITE" id="PS00036">
    <property type="entry name" value="BZIP_BASIC"/>
    <property type="match status" value="1"/>
</dbReference>
<evidence type="ECO:0000313" key="9">
    <source>
        <dbReference type="EMBL" id="KAK4277051.1"/>
    </source>
</evidence>
<dbReference type="SMART" id="SM00338">
    <property type="entry name" value="BRLZ"/>
    <property type="match status" value="1"/>
</dbReference>
<comment type="caution">
    <text evidence="9">The sequence shown here is derived from an EMBL/GenBank/DDBJ whole genome shotgun (WGS) entry which is preliminary data.</text>
</comment>
<dbReference type="EMBL" id="JAWXYG010000003">
    <property type="protein sequence ID" value="KAK4277051.1"/>
    <property type="molecule type" value="Genomic_DNA"/>
</dbReference>
<keyword evidence="3" id="KW-0805">Transcription regulation</keyword>
<evidence type="ECO:0000256" key="4">
    <source>
        <dbReference type="ARBA" id="ARBA00023125"/>
    </source>
</evidence>
<dbReference type="GO" id="GO:0046983">
    <property type="term" value="F:protein dimerization activity"/>
    <property type="evidence" value="ECO:0007669"/>
    <property type="project" value="UniProtKB-ARBA"/>
</dbReference>
<gene>
    <name evidence="9" type="ORF">QN277_015106</name>
</gene>
<evidence type="ECO:0000256" key="1">
    <source>
        <dbReference type="ARBA" id="ARBA00004123"/>
    </source>
</evidence>
<dbReference type="InterPro" id="IPR045314">
    <property type="entry name" value="bZIP_plant_GBF1"/>
</dbReference>
<dbReference type="AlphaFoldDB" id="A0AAE1JXM9"/>
<keyword evidence="4" id="KW-0238">DNA-binding</keyword>
<feature type="compositionally biased region" description="Polar residues" evidence="7">
    <location>
        <begin position="117"/>
        <end position="126"/>
    </location>
</feature>
<dbReference type="FunFam" id="1.20.5.170:FF:000020">
    <property type="entry name" value="BZIP transcription factor"/>
    <property type="match status" value="1"/>
</dbReference>
<keyword evidence="5" id="KW-0804">Transcription</keyword>
<keyword evidence="10" id="KW-1185">Reference proteome</keyword>
<evidence type="ECO:0000256" key="7">
    <source>
        <dbReference type="SAM" id="MobiDB-lite"/>
    </source>
</evidence>
<dbReference type="CDD" id="cd14702">
    <property type="entry name" value="bZIP_plant_GBF1"/>
    <property type="match status" value="1"/>
</dbReference>
<evidence type="ECO:0000256" key="5">
    <source>
        <dbReference type="ARBA" id="ARBA00023163"/>
    </source>
</evidence>
<feature type="domain" description="BZIP" evidence="8">
    <location>
        <begin position="165"/>
        <end position="211"/>
    </location>
</feature>
<feature type="region of interest" description="Disordered" evidence="7">
    <location>
        <begin position="106"/>
        <end position="188"/>
    </location>
</feature>
<dbReference type="PANTHER" id="PTHR46408">
    <property type="entry name" value="BASIC LEUCINE ZIPPER 63"/>
    <property type="match status" value="1"/>
</dbReference>
<dbReference type="GO" id="GO:0003700">
    <property type="term" value="F:DNA-binding transcription factor activity"/>
    <property type="evidence" value="ECO:0007669"/>
    <property type="project" value="InterPro"/>
</dbReference>
<dbReference type="Proteomes" id="UP001293593">
    <property type="component" value="Unassembled WGS sequence"/>
</dbReference>
<feature type="compositionally biased region" description="Low complexity" evidence="7">
    <location>
        <begin position="106"/>
        <end position="116"/>
    </location>
</feature>
<dbReference type="InterPro" id="IPR046347">
    <property type="entry name" value="bZIP_sf"/>
</dbReference>